<dbReference type="PANTHER" id="PTHR12771">
    <property type="entry name" value="ENGULFMENT AND CELL MOTILITY"/>
    <property type="match status" value="1"/>
</dbReference>
<keyword evidence="1" id="KW-0472">Membrane</keyword>
<evidence type="ECO:0000256" key="1">
    <source>
        <dbReference type="SAM" id="Phobius"/>
    </source>
</evidence>
<dbReference type="WBParaSite" id="SRDH1_78430.5">
    <property type="protein sequence ID" value="SRDH1_78430.5"/>
    <property type="gene ID" value="SRDH1_78430"/>
</dbReference>
<keyword evidence="1" id="KW-0812">Transmembrane</keyword>
<reference evidence="4 5" key="2">
    <citation type="submission" date="2023-11" db="UniProtKB">
        <authorList>
            <consortium name="WormBaseParasite"/>
        </authorList>
    </citation>
    <scope>IDENTIFICATION</scope>
</reference>
<evidence type="ECO:0000313" key="4">
    <source>
        <dbReference type="WBParaSite" id="SRDH1_78430.4"/>
    </source>
</evidence>
<dbReference type="Proteomes" id="UP000050792">
    <property type="component" value="Unassembled WGS sequence"/>
</dbReference>
<name>A0AA85G8S5_9TREM</name>
<evidence type="ECO:0000313" key="3">
    <source>
        <dbReference type="Proteomes" id="UP000050792"/>
    </source>
</evidence>
<protein>
    <recommendedName>
        <fullName evidence="2">ELMO domain-containing protein</fullName>
    </recommendedName>
</protein>
<dbReference type="GO" id="GO:0005096">
    <property type="term" value="F:GTPase activator activity"/>
    <property type="evidence" value="ECO:0007669"/>
    <property type="project" value="TreeGrafter"/>
</dbReference>
<dbReference type="Pfam" id="PF04727">
    <property type="entry name" value="ELMO_CED12"/>
    <property type="match status" value="1"/>
</dbReference>
<dbReference type="AlphaFoldDB" id="A0AA85G8S5"/>
<dbReference type="InterPro" id="IPR050868">
    <property type="entry name" value="ELMO_domain-containing"/>
</dbReference>
<organism evidence="3 4">
    <name type="scientific">Schistosoma rodhaini</name>
    <dbReference type="NCBI Taxonomy" id="6188"/>
    <lineage>
        <taxon>Eukaryota</taxon>
        <taxon>Metazoa</taxon>
        <taxon>Spiralia</taxon>
        <taxon>Lophotrochozoa</taxon>
        <taxon>Platyhelminthes</taxon>
        <taxon>Trematoda</taxon>
        <taxon>Digenea</taxon>
        <taxon>Strigeidida</taxon>
        <taxon>Schistosomatoidea</taxon>
        <taxon>Schistosomatidae</taxon>
        <taxon>Schistosoma</taxon>
    </lineage>
</organism>
<keyword evidence="3" id="KW-1185">Reference proteome</keyword>
<accession>A0AA85G8S5</accession>
<reference evidence="3" key="1">
    <citation type="submission" date="2022-06" db="EMBL/GenBank/DDBJ databases">
        <authorList>
            <person name="Berger JAMES D."/>
            <person name="Berger JAMES D."/>
        </authorList>
    </citation>
    <scope>NUCLEOTIDE SEQUENCE [LARGE SCALE GENOMIC DNA]</scope>
</reference>
<dbReference type="InterPro" id="IPR006816">
    <property type="entry name" value="ELMO_dom"/>
</dbReference>
<dbReference type="PANTHER" id="PTHR12771:SF51">
    <property type="entry name" value="LD01482P"/>
    <property type="match status" value="1"/>
</dbReference>
<feature type="transmembrane region" description="Helical" evidence="1">
    <location>
        <begin position="6"/>
        <end position="25"/>
    </location>
</feature>
<evidence type="ECO:0000313" key="5">
    <source>
        <dbReference type="WBParaSite" id="SRDH1_78430.5"/>
    </source>
</evidence>
<keyword evidence="1" id="KW-1133">Transmembrane helix</keyword>
<evidence type="ECO:0000259" key="2">
    <source>
        <dbReference type="Pfam" id="PF04727"/>
    </source>
</evidence>
<dbReference type="WBParaSite" id="SRDH1_78430.4">
    <property type="protein sequence ID" value="SRDH1_78430.4"/>
    <property type="gene ID" value="SRDH1_78430"/>
</dbReference>
<feature type="domain" description="ELMO" evidence="2">
    <location>
        <begin position="124"/>
        <end position="281"/>
    </location>
</feature>
<sequence length="308" mass="36101">MKFLTYVNICIYIFCYLFQVIYSIFRPMIKYISRLVTGRCELSRIIASYPKGAPRTLRIENSLRNSKNKSIQNGLLLGKCIDAKSHVRLVISAKHIDLNDQPNFPTDYLYCINQINSYWELIDKLDASRCTAFNSDDHYHSELLSRLWICLDSQNELSSHNGEKWTLLGFQTENPETDFRGMGILSLENLVYFAESHTKLARSMLSASHDPNKWYPFAVTGIHLTKLSYNFMLKGHLKCLFYNMSSSASIQDFNEFYCYTFYSFHKFWTKHPRDIMQFNKYCDDFGNKLKCLLLDVNCRLCLPEDKNK</sequence>
<proteinExistence type="predicted"/>